<dbReference type="EMBL" id="JXJN01021065">
    <property type="status" value="NOT_ANNOTATED_CDS"/>
    <property type="molecule type" value="Genomic_DNA"/>
</dbReference>
<dbReference type="VEuPathDB" id="VectorBase:GPPI041365"/>
<dbReference type="Proteomes" id="UP000092460">
    <property type="component" value="Unassembled WGS sequence"/>
</dbReference>
<proteinExistence type="predicted"/>
<name>A0A1B0BV36_9MUSC</name>
<dbReference type="AlphaFoldDB" id="A0A1B0BV36"/>
<accession>A0A1B0BV36</accession>
<organism evidence="1 2">
    <name type="scientific">Glossina palpalis gambiensis</name>
    <dbReference type="NCBI Taxonomy" id="67801"/>
    <lineage>
        <taxon>Eukaryota</taxon>
        <taxon>Metazoa</taxon>
        <taxon>Ecdysozoa</taxon>
        <taxon>Arthropoda</taxon>
        <taxon>Hexapoda</taxon>
        <taxon>Insecta</taxon>
        <taxon>Pterygota</taxon>
        <taxon>Neoptera</taxon>
        <taxon>Endopterygota</taxon>
        <taxon>Diptera</taxon>
        <taxon>Brachycera</taxon>
        <taxon>Muscomorpha</taxon>
        <taxon>Hippoboscoidea</taxon>
        <taxon>Glossinidae</taxon>
        <taxon>Glossina</taxon>
    </lineage>
</organism>
<protein>
    <submittedName>
        <fullName evidence="1">Uncharacterized protein</fullName>
    </submittedName>
</protein>
<evidence type="ECO:0000313" key="1">
    <source>
        <dbReference type="EnsemblMetazoa" id="GPPI041365-PA"/>
    </source>
</evidence>
<reference evidence="1" key="2">
    <citation type="submission" date="2020-05" db="UniProtKB">
        <authorList>
            <consortium name="EnsemblMetazoa"/>
        </authorList>
    </citation>
    <scope>IDENTIFICATION</scope>
    <source>
        <strain evidence="1">IAEA</strain>
    </source>
</reference>
<reference evidence="2" key="1">
    <citation type="submission" date="2015-01" db="EMBL/GenBank/DDBJ databases">
        <authorList>
            <person name="Aksoy S."/>
            <person name="Warren W."/>
            <person name="Wilson R.K."/>
        </authorList>
    </citation>
    <scope>NUCLEOTIDE SEQUENCE [LARGE SCALE GENOMIC DNA]</scope>
    <source>
        <strain evidence="2">IAEA</strain>
    </source>
</reference>
<keyword evidence="2" id="KW-1185">Reference proteome</keyword>
<evidence type="ECO:0000313" key="2">
    <source>
        <dbReference type="Proteomes" id="UP000092460"/>
    </source>
</evidence>
<dbReference type="EnsemblMetazoa" id="GPPI041365-RA">
    <property type="protein sequence ID" value="GPPI041365-PA"/>
    <property type="gene ID" value="GPPI041365"/>
</dbReference>
<sequence>MLIADLIAGASLVGNTGSNNLGFYCTVLKMFFNLIYTVTDFPEMSMRVPYHRRRIGISYVSQSSSILSMNSSGFVSPSYLTGHSRTRSVALLIDINSWAARLGLVARDLVPWTVNFVLGVYLVSSSSNRSIVSLLVLVEPASTPSAFPISSTVITASRPYSAQRACDHKSEVTDFQKFNKKLITAGDQIQTESSDC</sequence>